<feature type="domain" description="PKD" evidence="3">
    <location>
        <begin position="572"/>
        <end position="609"/>
    </location>
</feature>
<reference evidence="5" key="1">
    <citation type="submission" date="2016-10" db="EMBL/GenBank/DDBJ databases">
        <authorList>
            <person name="Varghese N."/>
            <person name="Submissions S."/>
        </authorList>
    </citation>
    <scope>NUCLEOTIDE SEQUENCE [LARGE SCALE GENOMIC DNA]</scope>
    <source>
        <strain evidence="5">DSM 16471</strain>
    </source>
</reference>
<dbReference type="RefSeq" id="WP_091625545.1">
    <property type="nucleotide sequence ID" value="NZ_FNZN01000007.1"/>
</dbReference>
<dbReference type="EMBL" id="FNZN01000007">
    <property type="protein sequence ID" value="SEL91780.1"/>
    <property type="molecule type" value="Genomic_DNA"/>
</dbReference>
<feature type="domain" description="PKD" evidence="3">
    <location>
        <begin position="46"/>
        <end position="82"/>
    </location>
</feature>
<dbReference type="NCBIfam" id="TIGR04183">
    <property type="entry name" value="Por_Secre_tail"/>
    <property type="match status" value="1"/>
</dbReference>
<dbReference type="SUPFAM" id="SSF49299">
    <property type="entry name" value="PKD domain"/>
    <property type="match status" value="2"/>
</dbReference>
<evidence type="ECO:0000313" key="4">
    <source>
        <dbReference type="EMBL" id="SEL91780.1"/>
    </source>
</evidence>
<dbReference type="InterPro" id="IPR035986">
    <property type="entry name" value="PKD_dom_sf"/>
</dbReference>
<dbReference type="PROSITE" id="PS50093">
    <property type="entry name" value="PKD"/>
    <property type="match status" value="2"/>
</dbReference>
<dbReference type="InterPro" id="IPR013783">
    <property type="entry name" value="Ig-like_fold"/>
</dbReference>
<dbReference type="AlphaFoldDB" id="A0A1H7U3Z1"/>
<dbReference type="Pfam" id="PF13205">
    <property type="entry name" value="Big_5"/>
    <property type="match status" value="2"/>
</dbReference>
<dbReference type="Proteomes" id="UP000198990">
    <property type="component" value="Unassembled WGS sequence"/>
</dbReference>
<evidence type="ECO:0000256" key="1">
    <source>
        <dbReference type="ARBA" id="ARBA00022729"/>
    </source>
</evidence>
<sequence length="1239" mass="136801">MRYILSFLLFLLVNTTYSQNAFISTWKTDNPGVSEDNQIRIPTFPGETYNYTVDWGDGTSNNNVTGNITHTYVTPGTYQISIIGDFPRIYFNYFPDDEERDYEKLVSIDQWGEVKWSSMSNAFARCSNMDVKAIDIPDLSLINNMSHMFAGCINLVGNDSFNNWDVAGVTNMSTMFLITSSFNQPISGWDVGKVMDMSVMFAGATSFNQDIGTWDVSSVSSMGLMFSNAISFNQDLGNWDVTIVDDMKGMFRGSGLSNDNYDNILVDWSQLPSLQNGVTLDANQNQYCLSAESRQKIITNYEWVINDAGENCLDDNLLPKLINFSPANEASEVGLTHNITLSFDQEVNVVREGSFVFAATGGSNSRGFGFSPIETVISNENGTVILNPPADLNPNTEYIVRIDPGIFVNEEGIVFPGLNDANVWRFSTIKTEDKQAPNLIGLSPANESVDVSVDAVYKLTFDEPIKLGASGNVIIFTDNPYSSPEIVAFVSRNNIKVIDNVVEIDPEITLDPLTSYRIQLNEGFIEDLVGNDFVPNPNFLNITTEALPFITTWKTDNPGVSEGNQITIPTFSGETYDFTVDWGDGTSDTNINGDITHTYEVPGTYQVSIAGTFPRIYFYGNHNPGSNDVLKILSVNQWGTITWTSFESAFEGCSNLDVLAQDIPNLSLVSSLKLMFDGCANLVGNSSINNWDVSNVSNMDGVFANALIFNQNINGWDTSRVTTTSGMFFKARSFSQPLNSWNVTNVEDMSFMFGSADEFNQPLDLWNTTSTKNMNGMFEYAIEFNQPLDSWNVSNVENMQSMFLGARSFNHPLNSWNVSNVTNMYGMFQEAGVFNQPLNSWNIKSVNNLSSMFWNATSFNQNIADWNVSNVTYMNSTFKNAMSFNQDLSNWNIVNVSSMYEMFSATSGTTEIYDKTLIGWSNLPTLQNNVVFDGGNSQYCESEEARQYLIDTYGWTITDGGKDALCNQDNDLDGILDHKDNCLSTVPNATVNENGCEIIPNNAILVYGLTPTCPGQSNGSIQVTSTLANHSFSIIVDGPSASTNYNISLSEPFSIDNLTAGAYTVEISIPEVNHTQTFGIQINEVGSIRGKRENLDLNSKSVSYVVEGSHSYKVNINGLVTTFDFDSTGTNQIELNGLKGFNEISITGESDCQGMVTDSFAFSDGIIMYPTITTGEVFVEGFDESSTVLVYDLAGRLVLSQILSGKGSNSIDLRALENGMYPTVIQSKENSKAFKIIKQ</sequence>
<dbReference type="InterPro" id="IPR000601">
    <property type="entry name" value="PKD_dom"/>
</dbReference>
<dbReference type="InterPro" id="IPR011889">
    <property type="entry name" value="Liste_lipo_26"/>
</dbReference>
<dbReference type="InterPro" id="IPR032812">
    <property type="entry name" value="SbsA_Ig"/>
</dbReference>
<evidence type="ECO:0000256" key="2">
    <source>
        <dbReference type="SAM" id="SignalP"/>
    </source>
</evidence>
<dbReference type="STRING" id="228957.SAMN04488008_1072"/>
<feature type="signal peptide" evidence="2">
    <location>
        <begin position="1"/>
        <end position="20"/>
    </location>
</feature>
<organism evidence="4 5">
    <name type="scientific">Maribacter orientalis</name>
    <dbReference type="NCBI Taxonomy" id="228957"/>
    <lineage>
        <taxon>Bacteria</taxon>
        <taxon>Pseudomonadati</taxon>
        <taxon>Bacteroidota</taxon>
        <taxon>Flavobacteriia</taxon>
        <taxon>Flavobacteriales</taxon>
        <taxon>Flavobacteriaceae</taxon>
        <taxon>Maribacter</taxon>
    </lineage>
</organism>
<dbReference type="InterPro" id="IPR026444">
    <property type="entry name" value="Secre_tail"/>
</dbReference>
<protein>
    <submittedName>
        <fullName evidence="4">Por secretion system C-terminal sorting domain-containing protein</fullName>
    </submittedName>
</protein>
<keyword evidence="1 2" id="KW-0732">Signal</keyword>
<evidence type="ECO:0000313" key="5">
    <source>
        <dbReference type="Proteomes" id="UP000198990"/>
    </source>
</evidence>
<evidence type="ECO:0000259" key="3">
    <source>
        <dbReference type="PROSITE" id="PS50093"/>
    </source>
</evidence>
<dbReference type="Gene3D" id="2.60.40.10">
    <property type="entry name" value="Immunoglobulins"/>
    <property type="match status" value="2"/>
</dbReference>
<keyword evidence="5" id="KW-1185">Reference proteome</keyword>
<dbReference type="OrthoDB" id="9813840at2"/>
<dbReference type="Pfam" id="PF03382">
    <property type="entry name" value="DUF285"/>
    <property type="match status" value="2"/>
</dbReference>
<dbReference type="NCBIfam" id="TIGR02167">
    <property type="entry name" value="Liste_lipo_26"/>
    <property type="match status" value="2"/>
</dbReference>
<accession>A0A1H7U3Z1</accession>
<feature type="chain" id="PRO_5011674545" evidence="2">
    <location>
        <begin position="21"/>
        <end position="1239"/>
    </location>
</feature>
<proteinExistence type="predicted"/>
<dbReference type="CDD" id="cd00146">
    <property type="entry name" value="PKD"/>
    <property type="match status" value="2"/>
</dbReference>
<dbReference type="InterPro" id="IPR005046">
    <property type="entry name" value="DUF285"/>
</dbReference>
<name>A0A1H7U3Z1_9FLAO</name>
<gene>
    <name evidence="4" type="ORF">SAMN04488008_1072</name>
</gene>